<comment type="subcellular location">
    <subcellularLocation>
        <location evidence="1">Membrane</location>
        <topology evidence="1">Multi-pass membrane protein</topology>
    </subcellularLocation>
</comment>
<evidence type="ECO:0000256" key="2">
    <source>
        <dbReference type="ARBA" id="ARBA00022692"/>
    </source>
</evidence>
<feature type="transmembrane region" description="Helical" evidence="5">
    <location>
        <begin position="285"/>
        <end position="311"/>
    </location>
</feature>
<proteinExistence type="predicted"/>
<name>A0A6L3V7W3_9BACI</name>
<dbReference type="GO" id="GO:0005384">
    <property type="term" value="F:manganese ion transmembrane transporter activity"/>
    <property type="evidence" value="ECO:0007669"/>
    <property type="project" value="TreeGrafter"/>
</dbReference>
<feature type="transmembrane region" description="Helical" evidence="5">
    <location>
        <begin position="382"/>
        <end position="404"/>
    </location>
</feature>
<evidence type="ECO:0000256" key="1">
    <source>
        <dbReference type="ARBA" id="ARBA00004141"/>
    </source>
</evidence>
<feature type="transmembrane region" description="Helical" evidence="5">
    <location>
        <begin position="159"/>
        <end position="176"/>
    </location>
</feature>
<dbReference type="PANTHER" id="PTHR11706">
    <property type="entry name" value="SOLUTE CARRIER PROTEIN FAMILY 11 MEMBER"/>
    <property type="match status" value="1"/>
</dbReference>
<protein>
    <submittedName>
        <fullName evidence="6">Divalent metal cation transporter</fullName>
    </submittedName>
</protein>
<keyword evidence="7" id="KW-1185">Reference proteome</keyword>
<dbReference type="EMBL" id="WBOS01000003">
    <property type="protein sequence ID" value="KAB2336687.1"/>
    <property type="molecule type" value="Genomic_DNA"/>
</dbReference>
<feature type="transmembrane region" description="Helical" evidence="5">
    <location>
        <begin position="24"/>
        <end position="43"/>
    </location>
</feature>
<dbReference type="PANTHER" id="PTHR11706:SF2">
    <property type="entry name" value="TRANSPORTER PROTEIN"/>
    <property type="match status" value="1"/>
</dbReference>
<organism evidence="6 7">
    <name type="scientific">Cytobacillus depressus</name>
    <dbReference type="NCBI Taxonomy" id="1602942"/>
    <lineage>
        <taxon>Bacteria</taxon>
        <taxon>Bacillati</taxon>
        <taxon>Bacillota</taxon>
        <taxon>Bacilli</taxon>
        <taxon>Bacillales</taxon>
        <taxon>Bacillaceae</taxon>
        <taxon>Cytobacillus</taxon>
    </lineage>
</organism>
<evidence type="ECO:0000256" key="5">
    <source>
        <dbReference type="SAM" id="Phobius"/>
    </source>
</evidence>
<feature type="transmembrane region" description="Helical" evidence="5">
    <location>
        <begin position="55"/>
        <end position="81"/>
    </location>
</feature>
<feature type="transmembrane region" description="Helical" evidence="5">
    <location>
        <begin position="323"/>
        <end position="340"/>
    </location>
</feature>
<feature type="transmembrane region" description="Helical" evidence="5">
    <location>
        <begin position="242"/>
        <end position="265"/>
    </location>
</feature>
<dbReference type="AlphaFoldDB" id="A0A6L3V7W3"/>
<evidence type="ECO:0000256" key="3">
    <source>
        <dbReference type="ARBA" id="ARBA00022989"/>
    </source>
</evidence>
<evidence type="ECO:0000313" key="6">
    <source>
        <dbReference type="EMBL" id="KAB2336687.1"/>
    </source>
</evidence>
<evidence type="ECO:0000313" key="7">
    <source>
        <dbReference type="Proteomes" id="UP000481030"/>
    </source>
</evidence>
<dbReference type="GO" id="GO:0034755">
    <property type="term" value="P:iron ion transmembrane transport"/>
    <property type="evidence" value="ECO:0007669"/>
    <property type="project" value="TreeGrafter"/>
</dbReference>
<feature type="transmembrane region" description="Helical" evidence="5">
    <location>
        <begin position="126"/>
        <end position="147"/>
    </location>
</feature>
<comment type="caution">
    <text evidence="6">The sequence shown here is derived from an EMBL/GenBank/DDBJ whole genome shotgun (WGS) entry which is preliminary data.</text>
</comment>
<keyword evidence="4 5" id="KW-0472">Membrane</keyword>
<feature type="transmembrane region" description="Helical" evidence="5">
    <location>
        <begin position="93"/>
        <end position="114"/>
    </location>
</feature>
<dbReference type="OrthoDB" id="141480at2"/>
<accession>A0A6L3V7W3</accession>
<evidence type="ECO:0000256" key="4">
    <source>
        <dbReference type="ARBA" id="ARBA00023136"/>
    </source>
</evidence>
<sequence>MGVPKLEATQENNKTSGKKKATRSVLLGAAFLMATSSIGPGFLTQTTVFTQQLAASFAFVILISLLLDVVAQINIWRIIAVSGLRGQEIANKVLPGLGVVLAILIVMGGLAFNIGNVAGAGLGLNAMLGLDPIVGAIISAVVAIFIFVVKEAGKAMDKFAQIAGGVMILLMLYVAFTTSPPVGEAIKNTIMPEKISIFAIVTLVGGTVGGYITFAGGHRLLDAGIKGVESLPEVTKSSVTGIAVTGIMRVALFLAALGVVAKGLAIDPANPPASVFKLAAGDIGFRMFGVIMWAAAITSVVGAAYTSVSFIRSFHPAIEKHKNWIIIGFIVVSTVTFALVGRPVTILLLVGALNALILPLALGTLLVAVYKKNIVGEYKHPLWLTITGGIVVVIMGYLSIQTLIEQLPQLFK</sequence>
<feature type="transmembrane region" description="Helical" evidence="5">
    <location>
        <begin position="346"/>
        <end position="370"/>
    </location>
</feature>
<keyword evidence="3 5" id="KW-1133">Transmembrane helix</keyword>
<dbReference type="InterPro" id="IPR001046">
    <property type="entry name" value="NRAMP_fam"/>
</dbReference>
<reference evidence="6 7" key="1">
    <citation type="journal article" date="2016" name="Antonie Van Leeuwenhoek">
        <title>Bacillus depressus sp. nov., isolated from soil of a sunflower field.</title>
        <authorList>
            <person name="Wei X."/>
            <person name="Xin D."/>
            <person name="Xin Y."/>
            <person name="Zhang H."/>
            <person name="Wang T."/>
            <person name="Zhang J."/>
        </authorList>
    </citation>
    <scope>NUCLEOTIDE SEQUENCE [LARGE SCALE GENOMIC DNA]</scope>
    <source>
        <strain evidence="6 7">BZ1</strain>
    </source>
</reference>
<dbReference type="GO" id="GO:0005886">
    <property type="term" value="C:plasma membrane"/>
    <property type="evidence" value="ECO:0007669"/>
    <property type="project" value="TreeGrafter"/>
</dbReference>
<feature type="transmembrane region" description="Helical" evidence="5">
    <location>
        <begin position="196"/>
        <end position="221"/>
    </location>
</feature>
<dbReference type="RefSeq" id="WP_151534641.1">
    <property type="nucleotide sequence ID" value="NZ_WBOS01000003.1"/>
</dbReference>
<dbReference type="Pfam" id="PF01566">
    <property type="entry name" value="Nramp"/>
    <property type="match status" value="1"/>
</dbReference>
<dbReference type="Proteomes" id="UP000481030">
    <property type="component" value="Unassembled WGS sequence"/>
</dbReference>
<dbReference type="GO" id="GO:0015086">
    <property type="term" value="F:cadmium ion transmembrane transporter activity"/>
    <property type="evidence" value="ECO:0007669"/>
    <property type="project" value="TreeGrafter"/>
</dbReference>
<keyword evidence="2 5" id="KW-0812">Transmembrane</keyword>
<gene>
    <name evidence="6" type="ORF">F7731_10020</name>
</gene>